<feature type="transmembrane region" description="Helical" evidence="9">
    <location>
        <begin position="60"/>
        <end position="78"/>
    </location>
</feature>
<reference evidence="12" key="2">
    <citation type="journal article" date="2013" name="Nat. Commun.">
        <title>Genome of the Chinese tree shrew.</title>
        <authorList>
            <person name="Fan Y."/>
            <person name="Huang Z.Y."/>
            <person name="Cao C.C."/>
            <person name="Chen C.S."/>
            <person name="Chen Y.X."/>
            <person name="Fan D.D."/>
            <person name="He J."/>
            <person name="Hou H.L."/>
            <person name="Hu L."/>
            <person name="Hu X.T."/>
            <person name="Jiang X.T."/>
            <person name="Lai R."/>
            <person name="Lang Y.S."/>
            <person name="Liang B."/>
            <person name="Liao S.G."/>
            <person name="Mu D."/>
            <person name="Ma Y.Y."/>
            <person name="Niu Y.Y."/>
            <person name="Sun X.Q."/>
            <person name="Xia J.Q."/>
            <person name="Xiao J."/>
            <person name="Xiong Z.Q."/>
            <person name="Xu L."/>
            <person name="Yang L."/>
            <person name="Zhang Y."/>
            <person name="Zhao W."/>
            <person name="Zhao X.D."/>
            <person name="Zheng Y.T."/>
            <person name="Zhou J.M."/>
            <person name="Zhu Y.B."/>
            <person name="Zhang G.J."/>
            <person name="Wang J."/>
            <person name="Yao Y.G."/>
        </authorList>
    </citation>
    <scope>NUCLEOTIDE SEQUENCE [LARGE SCALE GENOMIC DNA]</scope>
</reference>
<evidence type="ECO:0000256" key="9">
    <source>
        <dbReference type="SAM" id="Phobius"/>
    </source>
</evidence>
<dbReference type="PRINTS" id="PR00245">
    <property type="entry name" value="OLFACTORYR"/>
</dbReference>
<dbReference type="Proteomes" id="UP000011518">
    <property type="component" value="Unassembled WGS sequence"/>
</dbReference>
<evidence type="ECO:0000256" key="6">
    <source>
        <dbReference type="ARBA" id="ARBA00023136"/>
    </source>
</evidence>
<evidence type="ECO:0000313" key="11">
    <source>
        <dbReference type="EMBL" id="ELV12713.1"/>
    </source>
</evidence>
<protein>
    <submittedName>
        <fullName evidence="11">Olfactory receptor 7A17</fullName>
    </submittedName>
</protein>
<dbReference type="PRINTS" id="PR00237">
    <property type="entry name" value="GPCRRHODOPSN"/>
</dbReference>
<dbReference type="AlphaFoldDB" id="L8Y8E5"/>
<dbReference type="GO" id="GO:0004930">
    <property type="term" value="F:G protein-coupled receptor activity"/>
    <property type="evidence" value="ECO:0007669"/>
    <property type="project" value="UniProtKB-KW"/>
</dbReference>
<evidence type="ECO:0000256" key="1">
    <source>
        <dbReference type="ARBA" id="ARBA00004651"/>
    </source>
</evidence>
<dbReference type="PANTHER" id="PTHR48001">
    <property type="entry name" value="OLFACTORY RECEPTOR"/>
    <property type="match status" value="1"/>
</dbReference>
<accession>L8Y8E5</accession>
<dbReference type="SUPFAM" id="SSF81321">
    <property type="entry name" value="Family A G protein-coupled receptor-like"/>
    <property type="match status" value="1"/>
</dbReference>
<dbReference type="InParanoid" id="L8Y8E5"/>
<dbReference type="Gene3D" id="1.20.1070.10">
    <property type="entry name" value="Rhodopsin 7-helix transmembrane proteins"/>
    <property type="match status" value="1"/>
</dbReference>
<gene>
    <name evidence="11" type="ORF">TREES_T100004690</name>
</gene>
<proteinExistence type="predicted"/>
<dbReference type="GO" id="GO:0005886">
    <property type="term" value="C:plasma membrane"/>
    <property type="evidence" value="ECO:0007669"/>
    <property type="project" value="UniProtKB-SubCell"/>
</dbReference>
<sequence>MEPENHMYFPEFILLGLSQEAELQPILFRLFWSMYLITLTDNLFINLATITDSHLHMPMYFFLSNLSVCDICFTSTTVPKMMVNICIQNKTITYDGCLAQMYFFILFGELDIFLLSMMVHDRFVAICHPLHYMVIMSPRLCVLGLLTFWILSVLDSLLWALLVLRLSFCANVEIHHFFCEIKQVVKLACSDTLLNVIETYLSSRIFVIIPFSGILYSYSRIISSILRIASTR</sequence>
<evidence type="ECO:0000256" key="3">
    <source>
        <dbReference type="ARBA" id="ARBA00022692"/>
    </source>
</evidence>
<comment type="subcellular location">
    <subcellularLocation>
        <location evidence="1">Cell membrane</location>
        <topology evidence="1">Multi-pass membrane protein</topology>
    </subcellularLocation>
</comment>
<name>L8Y8E5_TUPCH</name>
<evidence type="ECO:0000256" key="4">
    <source>
        <dbReference type="ARBA" id="ARBA00022989"/>
    </source>
</evidence>
<keyword evidence="3 9" id="KW-0812">Transmembrane</keyword>
<keyword evidence="2" id="KW-1003">Cell membrane</keyword>
<feature type="transmembrane region" description="Helical" evidence="9">
    <location>
        <begin position="140"/>
        <end position="162"/>
    </location>
</feature>
<keyword evidence="6 9" id="KW-0472">Membrane</keyword>
<evidence type="ECO:0000256" key="2">
    <source>
        <dbReference type="ARBA" id="ARBA00022475"/>
    </source>
</evidence>
<organism evidence="11 12">
    <name type="scientific">Tupaia chinensis</name>
    <name type="common">Chinese tree shrew</name>
    <name type="synonym">Tupaia belangeri chinensis</name>
    <dbReference type="NCBI Taxonomy" id="246437"/>
    <lineage>
        <taxon>Eukaryota</taxon>
        <taxon>Metazoa</taxon>
        <taxon>Chordata</taxon>
        <taxon>Craniata</taxon>
        <taxon>Vertebrata</taxon>
        <taxon>Euteleostomi</taxon>
        <taxon>Mammalia</taxon>
        <taxon>Eutheria</taxon>
        <taxon>Euarchontoglires</taxon>
        <taxon>Scandentia</taxon>
        <taxon>Tupaiidae</taxon>
        <taxon>Tupaia</taxon>
    </lineage>
</organism>
<feature type="domain" description="G-protein coupled receptors family 1 profile" evidence="10">
    <location>
        <begin position="41"/>
        <end position="232"/>
    </location>
</feature>
<evidence type="ECO:0000256" key="7">
    <source>
        <dbReference type="ARBA" id="ARBA00023170"/>
    </source>
</evidence>
<evidence type="ECO:0000313" key="12">
    <source>
        <dbReference type="Proteomes" id="UP000011518"/>
    </source>
</evidence>
<evidence type="ECO:0000256" key="8">
    <source>
        <dbReference type="ARBA" id="ARBA00023224"/>
    </source>
</evidence>
<keyword evidence="4 9" id="KW-1133">Transmembrane helix</keyword>
<reference evidence="12" key="1">
    <citation type="submission" date="2012-07" db="EMBL/GenBank/DDBJ databases">
        <title>Genome of the Chinese tree shrew, a rising model animal genetically related to primates.</title>
        <authorList>
            <person name="Zhang G."/>
            <person name="Fan Y."/>
            <person name="Yao Y."/>
            <person name="Huang Z."/>
        </authorList>
    </citation>
    <scope>NUCLEOTIDE SEQUENCE [LARGE SCALE GENOMIC DNA]</scope>
</reference>
<feature type="transmembrane region" description="Helical" evidence="9">
    <location>
        <begin position="200"/>
        <end position="218"/>
    </location>
</feature>
<dbReference type="EMBL" id="KB364388">
    <property type="protein sequence ID" value="ELV12713.1"/>
    <property type="molecule type" value="Genomic_DNA"/>
</dbReference>
<keyword evidence="12" id="KW-1185">Reference proteome</keyword>
<dbReference type="Pfam" id="PF00001">
    <property type="entry name" value="7tm_1"/>
    <property type="match status" value="1"/>
</dbReference>
<evidence type="ECO:0000259" key="10">
    <source>
        <dbReference type="PROSITE" id="PS50262"/>
    </source>
</evidence>
<feature type="transmembrane region" description="Helical" evidence="9">
    <location>
        <begin position="98"/>
        <end position="119"/>
    </location>
</feature>
<dbReference type="GO" id="GO:0004984">
    <property type="term" value="F:olfactory receptor activity"/>
    <property type="evidence" value="ECO:0007669"/>
    <property type="project" value="InterPro"/>
</dbReference>
<keyword evidence="7 11" id="KW-0675">Receptor</keyword>
<evidence type="ECO:0000256" key="5">
    <source>
        <dbReference type="ARBA" id="ARBA00023040"/>
    </source>
</evidence>
<feature type="transmembrane region" description="Helical" evidence="9">
    <location>
        <begin position="26"/>
        <end position="48"/>
    </location>
</feature>
<keyword evidence="5" id="KW-0297">G-protein coupled receptor</keyword>
<dbReference type="InterPro" id="IPR017452">
    <property type="entry name" value="GPCR_Rhodpsn_7TM"/>
</dbReference>
<keyword evidence="8" id="KW-0807">Transducer</keyword>
<dbReference type="PROSITE" id="PS50262">
    <property type="entry name" value="G_PROTEIN_RECEP_F1_2"/>
    <property type="match status" value="1"/>
</dbReference>
<dbReference type="InterPro" id="IPR000725">
    <property type="entry name" value="Olfact_rcpt"/>
</dbReference>
<dbReference type="InterPro" id="IPR000276">
    <property type="entry name" value="GPCR_Rhodpsn"/>
</dbReference>
<dbReference type="FunFam" id="1.20.1070.10:FF:000015">
    <property type="entry name" value="Olfactory receptor"/>
    <property type="match status" value="1"/>
</dbReference>